<organism evidence="7 8">
    <name type="scientific">Raineyella antarctica</name>
    <dbReference type="NCBI Taxonomy" id="1577474"/>
    <lineage>
        <taxon>Bacteria</taxon>
        <taxon>Bacillati</taxon>
        <taxon>Actinomycetota</taxon>
        <taxon>Actinomycetes</taxon>
        <taxon>Propionibacteriales</taxon>
        <taxon>Propionibacteriaceae</taxon>
        <taxon>Raineyella</taxon>
    </lineage>
</organism>
<evidence type="ECO:0000313" key="8">
    <source>
        <dbReference type="Proteomes" id="UP000199086"/>
    </source>
</evidence>
<dbReference type="InterPro" id="IPR013154">
    <property type="entry name" value="ADH-like_N"/>
</dbReference>
<evidence type="ECO:0000256" key="5">
    <source>
        <dbReference type="ARBA" id="ARBA00022884"/>
    </source>
</evidence>
<protein>
    <submittedName>
        <fullName evidence="7">NADPH:quinone reductase</fullName>
    </submittedName>
</protein>
<evidence type="ECO:0000256" key="3">
    <source>
        <dbReference type="ARBA" id="ARBA00022490"/>
    </source>
</evidence>
<dbReference type="CDD" id="cd05289">
    <property type="entry name" value="MDR_like_2"/>
    <property type="match status" value="1"/>
</dbReference>
<evidence type="ECO:0000256" key="1">
    <source>
        <dbReference type="ARBA" id="ARBA00004496"/>
    </source>
</evidence>
<dbReference type="Gene3D" id="3.40.50.720">
    <property type="entry name" value="NAD(P)-binding Rossmann-like Domain"/>
    <property type="match status" value="1"/>
</dbReference>
<gene>
    <name evidence="7" type="ORF">GA0111570_1195</name>
</gene>
<dbReference type="InterPro" id="IPR020843">
    <property type="entry name" value="ER"/>
</dbReference>
<dbReference type="AlphaFoldDB" id="A0A1G6IML3"/>
<feature type="domain" description="Enoyl reductase (ER)" evidence="6">
    <location>
        <begin position="10"/>
        <end position="296"/>
    </location>
</feature>
<dbReference type="InterPro" id="IPR002364">
    <property type="entry name" value="Quin_OxRdtase/zeta-crystal_CS"/>
</dbReference>
<dbReference type="InterPro" id="IPR011032">
    <property type="entry name" value="GroES-like_sf"/>
</dbReference>
<dbReference type="OrthoDB" id="9801186at2"/>
<dbReference type="EMBL" id="FMYF01000019">
    <property type="protein sequence ID" value="SDC07727.1"/>
    <property type="molecule type" value="Genomic_DNA"/>
</dbReference>
<dbReference type="SMART" id="SM00829">
    <property type="entry name" value="PKS_ER"/>
    <property type="match status" value="1"/>
</dbReference>
<evidence type="ECO:0000256" key="4">
    <source>
        <dbReference type="ARBA" id="ARBA00022857"/>
    </source>
</evidence>
<dbReference type="GO" id="GO:0003723">
    <property type="term" value="F:RNA binding"/>
    <property type="evidence" value="ECO:0007669"/>
    <property type="project" value="UniProtKB-KW"/>
</dbReference>
<evidence type="ECO:0000313" key="7">
    <source>
        <dbReference type="EMBL" id="SDC07727.1"/>
    </source>
</evidence>
<dbReference type="STRING" id="1577474.GA0111570_1195"/>
<dbReference type="PANTHER" id="PTHR44154:SF1">
    <property type="entry name" value="QUINONE OXIDOREDUCTASE"/>
    <property type="match status" value="1"/>
</dbReference>
<evidence type="ECO:0000256" key="2">
    <source>
        <dbReference type="ARBA" id="ARBA00011881"/>
    </source>
</evidence>
<reference evidence="7 8" key="1">
    <citation type="submission" date="2016-06" db="EMBL/GenBank/DDBJ databases">
        <authorList>
            <person name="Olsen C.W."/>
            <person name="Carey S."/>
            <person name="Hinshaw L."/>
            <person name="Karasin A.I."/>
        </authorList>
    </citation>
    <scope>NUCLEOTIDE SEQUENCE [LARGE SCALE GENOMIC DNA]</scope>
    <source>
        <strain evidence="7 8">LZ-22</strain>
    </source>
</reference>
<comment type="subcellular location">
    <subcellularLocation>
        <location evidence="1">Cytoplasm</location>
    </subcellularLocation>
</comment>
<dbReference type="PANTHER" id="PTHR44154">
    <property type="entry name" value="QUINONE OXIDOREDUCTASE"/>
    <property type="match status" value="1"/>
</dbReference>
<dbReference type="Pfam" id="PF08240">
    <property type="entry name" value="ADH_N"/>
    <property type="match status" value="1"/>
</dbReference>
<keyword evidence="4" id="KW-0521">NADP</keyword>
<dbReference type="GO" id="GO:0008270">
    <property type="term" value="F:zinc ion binding"/>
    <property type="evidence" value="ECO:0007669"/>
    <property type="project" value="InterPro"/>
</dbReference>
<sequence length="299" mass="30874">MKAVQYSEYGDSSVLELAEVPEPHPGPGQIRIRVHAAGVNLFDAKLRSDFRNTGEPLPEPVVPGSEAAGIVDEIGEGVSGVSLGDEVFGRGPATYAEYAVLRDWALQPSTLTSEQAAGLGATGQTAVRALAELGVGPGETLLVHGAAGGVGQAAIQLARHRGATTIIGTASVRNHELLRQLGAIPVEYGEHLVENVRAAASGGVDHVLDAAGQQVDELVEIAGDPQKVLSLVDFSRRTPVRTSHGGKEPAGSLQLLAELAEKGEYTSRVAATFPLAEAPAAHDLSESGTANGKIVLVVD</sequence>
<dbReference type="SUPFAM" id="SSF50129">
    <property type="entry name" value="GroES-like"/>
    <property type="match status" value="1"/>
</dbReference>
<comment type="subunit">
    <text evidence="2">Homotetramer.</text>
</comment>
<dbReference type="InterPro" id="IPR036291">
    <property type="entry name" value="NAD(P)-bd_dom_sf"/>
</dbReference>
<dbReference type="Pfam" id="PF13602">
    <property type="entry name" value="ADH_zinc_N_2"/>
    <property type="match status" value="1"/>
</dbReference>
<keyword evidence="3" id="KW-0963">Cytoplasm</keyword>
<dbReference type="PROSITE" id="PS01162">
    <property type="entry name" value="QOR_ZETA_CRYSTAL"/>
    <property type="match status" value="1"/>
</dbReference>
<dbReference type="Gene3D" id="3.90.180.10">
    <property type="entry name" value="Medium-chain alcohol dehydrogenases, catalytic domain"/>
    <property type="match status" value="1"/>
</dbReference>
<dbReference type="SUPFAM" id="SSF51735">
    <property type="entry name" value="NAD(P)-binding Rossmann-fold domains"/>
    <property type="match status" value="1"/>
</dbReference>
<dbReference type="Proteomes" id="UP000199086">
    <property type="component" value="Unassembled WGS sequence"/>
</dbReference>
<dbReference type="InterPro" id="IPR051603">
    <property type="entry name" value="Zinc-ADH_QOR/CCCR"/>
</dbReference>
<dbReference type="GO" id="GO:0005737">
    <property type="term" value="C:cytoplasm"/>
    <property type="evidence" value="ECO:0007669"/>
    <property type="project" value="UniProtKB-SubCell"/>
</dbReference>
<keyword evidence="5" id="KW-0694">RNA-binding</keyword>
<accession>A0A1G6IML3</accession>
<dbReference type="RefSeq" id="WP_092613831.1">
    <property type="nucleotide sequence ID" value="NZ_FMYF01000019.1"/>
</dbReference>
<evidence type="ECO:0000259" key="6">
    <source>
        <dbReference type="SMART" id="SM00829"/>
    </source>
</evidence>
<proteinExistence type="predicted"/>
<keyword evidence="8" id="KW-1185">Reference proteome</keyword>
<name>A0A1G6IML3_9ACTN</name>
<dbReference type="GO" id="GO:0016491">
    <property type="term" value="F:oxidoreductase activity"/>
    <property type="evidence" value="ECO:0007669"/>
    <property type="project" value="InterPro"/>
</dbReference>